<proteinExistence type="inferred from homology"/>
<keyword evidence="8 11" id="KW-0411">Iron-sulfur</keyword>
<feature type="domain" description="Light-independent protochlorophyllide reductase subunit B-like C-terminal" evidence="14">
    <location>
        <begin position="510"/>
        <end position="554"/>
    </location>
</feature>
<keyword evidence="6 11" id="KW-0560">Oxidoreductase</keyword>
<dbReference type="EMBL" id="JAQQLI010000002">
    <property type="protein sequence ID" value="MDC7784592.1"/>
    <property type="molecule type" value="Genomic_DNA"/>
</dbReference>
<dbReference type="PANTHER" id="PTHR33712">
    <property type="entry name" value="LIGHT-INDEPENDENT PROTOCHLOROPHYLLIDE REDUCTASE SUBUNIT B"/>
    <property type="match status" value="1"/>
</dbReference>
<keyword evidence="2 11" id="KW-0602">Photosynthesis</keyword>
<keyword evidence="16" id="KW-1185">Reference proteome</keyword>
<evidence type="ECO:0000313" key="16">
    <source>
        <dbReference type="Proteomes" id="UP001165652"/>
    </source>
</evidence>
<dbReference type="PIRSF" id="PIRSF000163">
    <property type="entry name" value="PCP_ChlB"/>
    <property type="match status" value="1"/>
</dbReference>
<dbReference type="RefSeq" id="WP_272775438.1">
    <property type="nucleotide sequence ID" value="NZ_JAQQLI010000002.1"/>
</dbReference>
<dbReference type="InterPro" id="IPR005969">
    <property type="entry name" value="Protochl_reductB"/>
</dbReference>
<dbReference type="Pfam" id="PF00148">
    <property type="entry name" value="Oxidored_nitro"/>
    <property type="match status" value="1"/>
</dbReference>
<keyword evidence="4 11" id="KW-0547">Nucleotide-binding</keyword>
<evidence type="ECO:0000256" key="8">
    <source>
        <dbReference type="ARBA" id="ARBA00023014"/>
    </source>
</evidence>
<dbReference type="Proteomes" id="UP001165652">
    <property type="component" value="Unassembled WGS sequence"/>
</dbReference>
<dbReference type="GO" id="GO:0016491">
    <property type="term" value="F:oxidoreductase activity"/>
    <property type="evidence" value="ECO:0007669"/>
    <property type="project" value="UniProtKB-KW"/>
</dbReference>
<evidence type="ECO:0000256" key="7">
    <source>
        <dbReference type="ARBA" id="ARBA00023004"/>
    </source>
</evidence>
<feature type="active site" description="Proton donor" evidence="11">
    <location>
        <position position="292"/>
    </location>
</feature>
<feature type="binding site" evidence="11">
    <location>
        <begin position="427"/>
        <end position="428"/>
    </location>
    <ligand>
        <name>substrate</name>
    </ligand>
</feature>
<keyword evidence="1 11" id="KW-0004">4Fe-4S</keyword>
<evidence type="ECO:0000256" key="11">
    <source>
        <dbReference type="HAMAP-Rule" id="MF_00353"/>
    </source>
</evidence>
<keyword evidence="7 11" id="KW-0408">Iron</keyword>
<evidence type="ECO:0000256" key="5">
    <source>
        <dbReference type="ARBA" id="ARBA00022840"/>
    </source>
</evidence>
<dbReference type="HAMAP" id="MF_00353">
    <property type="entry name" value="ChlB_BchB"/>
    <property type="match status" value="1"/>
</dbReference>
<dbReference type="SUPFAM" id="SSF53807">
    <property type="entry name" value="Helical backbone' metal receptor"/>
    <property type="match status" value="1"/>
</dbReference>
<feature type="domain" description="Nitrogenase/oxidoreductase component 1" evidence="13">
    <location>
        <begin position="12"/>
        <end position="424"/>
    </location>
</feature>
<sequence length="559" mass="60028">MQLTVWTYEAPPHVGAMRIAAAMEGVHYVLHAPQGDTYADLLFTMIERARKRPPVTYTTFQARDLGGDTAELFKTSVKEAYERFRPQALMVGASCTAELIQDDPGGLAQALGLPVPVVPLELPAYQRKENWGAAETFYRLVRTLAGPSVPPPGSKRTAREPGEHASTSAPRCNVLGPTSLGFRHRDDVHEITGLLHRLGIAVNVVAPLGASPADLARLGEADFNVVLYPEIAYQAAQWLERSFGQKSTKVVPIGTGATIDFVREVAALAGVDPAPVLDGVTSRAPWYARSVDSTYLTGKRVFVFGDATHAIAAARVAAEELGFEVVGLGTYSREFGRELRAAAAKYGVAPLITDDYLEVEETIAAAHPELVLGTQMERHTAKRLGVPCAVISAPVHVQDFPARYSPQMGFEGANVLFDTFVHPLMMGLEEHLLQMFREDFEFHADAAPSHLGSHAAPGARVEAPASAPAPEPVPANAAPATAALAIAAAGPVSPVPSADGGPVSAPPLRWAADAEKELHKIPFFVRGKARRNTERFAQDRGLSLITVETLYDAKAYFSR</sequence>
<dbReference type="Gene3D" id="1.20.89.20">
    <property type="match status" value="1"/>
</dbReference>
<evidence type="ECO:0000256" key="10">
    <source>
        <dbReference type="ARBA" id="ARBA00023181"/>
    </source>
</evidence>
<evidence type="ECO:0000256" key="9">
    <source>
        <dbReference type="ARBA" id="ARBA00023171"/>
    </source>
</evidence>
<comment type="subunit">
    <text evidence="11">Protochlorophyllide reductase is composed of three subunits; BchL, BchN and BchB. Forms a heterotetramer of two BchB and two BchN subunits.</text>
</comment>
<feature type="region of interest" description="Disordered" evidence="12">
    <location>
        <begin position="451"/>
        <end position="474"/>
    </location>
</feature>
<reference evidence="15" key="1">
    <citation type="journal article" date="2023" name="Microbiol Resour">
        <title>Genome Sequences of Rhodoplanes serenus and Two Thermotolerant Strains, Rhodoplanes tepidamans and 'Rhodoplanes cryptolactis,' Further Refine the Genus.</title>
        <authorList>
            <person name="Rayyan A.A."/>
            <person name="Kyndt J.A."/>
        </authorList>
    </citation>
    <scope>NUCLEOTIDE SEQUENCE</scope>
    <source>
        <strain evidence="15">DSM 9987</strain>
    </source>
</reference>
<reference evidence="15" key="2">
    <citation type="submission" date="2023-02" db="EMBL/GenBank/DDBJ databases">
        <authorList>
            <person name="Rayyan A."/>
            <person name="Meyer T."/>
            <person name="Kyndt J.A."/>
        </authorList>
    </citation>
    <scope>NUCLEOTIDE SEQUENCE</scope>
    <source>
        <strain evidence="15">DSM 9987</strain>
    </source>
</reference>
<name>A0ABT5J4N2_RHOTP</name>
<comment type="pathway">
    <text evidence="11">Porphyrin-containing compound metabolism; bacteriochlorophyll biosynthesis (light-independent).</text>
</comment>
<evidence type="ECO:0000256" key="6">
    <source>
        <dbReference type="ARBA" id="ARBA00023002"/>
    </source>
</evidence>
<keyword evidence="10 11" id="KW-0077">Bacteriochlorophyll biosynthesis</keyword>
<dbReference type="NCBIfam" id="TIGR01278">
    <property type="entry name" value="DPOR_BchB"/>
    <property type="match status" value="1"/>
</dbReference>
<comment type="catalytic activity">
    <reaction evidence="11">
        <text>chlorophyllide a + oxidized 2[4Fe-4S]-[ferredoxin] + 2 ADP + 2 phosphate = protochlorophyllide a + reduced 2[4Fe-4S]-[ferredoxin] + 2 ATP + 2 H2O</text>
        <dbReference type="Rhea" id="RHEA:28202"/>
        <dbReference type="Rhea" id="RHEA-COMP:10002"/>
        <dbReference type="Rhea" id="RHEA-COMP:10004"/>
        <dbReference type="ChEBI" id="CHEBI:15377"/>
        <dbReference type="ChEBI" id="CHEBI:30616"/>
        <dbReference type="ChEBI" id="CHEBI:33722"/>
        <dbReference type="ChEBI" id="CHEBI:33723"/>
        <dbReference type="ChEBI" id="CHEBI:43474"/>
        <dbReference type="ChEBI" id="CHEBI:83348"/>
        <dbReference type="ChEBI" id="CHEBI:83350"/>
        <dbReference type="ChEBI" id="CHEBI:456216"/>
        <dbReference type="EC" id="1.3.7.7"/>
    </reaction>
</comment>
<comment type="function">
    <text evidence="11">Component of the dark-operative protochlorophyllide reductase (DPOR) that uses Mg-ATP and reduced ferredoxin to reduce ring D of protochlorophyllide (Pchlide) to form chlorophyllide a (Chlide). This reaction is light-independent. The NB-protein (BchN-BchB) is the catalytic component of the complex.</text>
</comment>
<dbReference type="InterPro" id="IPR016209">
    <property type="entry name" value="Protochlorophyllide_Rdtase"/>
</dbReference>
<comment type="similarity">
    <text evidence="11">Belongs to the ChlB/BchB/BchZ family.</text>
</comment>
<dbReference type="PANTHER" id="PTHR33712:SF7">
    <property type="entry name" value="LIGHT-INDEPENDENT PROTOCHLOROPHYLLIDE REDUCTASE SUBUNIT B"/>
    <property type="match status" value="1"/>
</dbReference>
<comment type="caution">
    <text evidence="15">The sequence shown here is derived from an EMBL/GenBank/DDBJ whole genome shotgun (WGS) entry which is preliminary data.</text>
</comment>
<organism evidence="15 16">
    <name type="scientific">Rhodoplanes tepidamans</name>
    <name type="common">Rhodoplanes cryptolactis</name>
    <dbReference type="NCBI Taxonomy" id="200616"/>
    <lineage>
        <taxon>Bacteria</taxon>
        <taxon>Pseudomonadati</taxon>
        <taxon>Pseudomonadota</taxon>
        <taxon>Alphaproteobacteria</taxon>
        <taxon>Hyphomicrobiales</taxon>
        <taxon>Nitrobacteraceae</taxon>
        <taxon>Rhodoplanes</taxon>
    </lineage>
</organism>
<comment type="cofactor">
    <cofactor evidence="11">
        <name>[4Fe-4S] cluster</name>
        <dbReference type="ChEBI" id="CHEBI:49883"/>
    </cofactor>
    <text evidence="11">Binds 1 [4Fe-4S] cluster per heterodimer. The cluster is bound at the heterodimer interface by residues from both subunits.</text>
</comment>
<keyword evidence="9 11" id="KW-0149">Chlorophyll biosynthesis</keyword>
<dbReference type="Gene3D" id="3.40.50.1980">
    <property type="entry name" value="Nitrogenase molybdenum iron protein domain"/>
    <property type="match status" value="3"/>
</dbReference>
<evidence type="ECO:0000256" key="4">
    <source>
        <dbReference type="ARBA" id="ARBA00022741"/>
    </source>
</evidence>
<protein>
    <recommendedName>
        <fullName evidence="11">Light-independent protochlorophyllide reductase subunit B</fullName>
        <shortName evidence="11">DPOR subunit B</shortName>
        <shortName evidence="11">LI-POR subunit B</shortName>
        <ecNumber evidence="11">1.3.7.7</ecNumber>
    </recommendedName>
</protein>
<keyword evidence="5 11" id="KW-0067">ATP-binding</keyword>
<dbReference type="InterPro" id="IPR042298">
    <property type="entry name" value="P-CP_red_C"/>
</dbReference>
<evidence type="ECO:0000256" key="3">
    <source>
        <dbReference type="ARBA" id="ARBA00022723"/>
    </source>
</evidence>
<evidence type="ECO:0000256" key="2">
    <source>
        <dbReference type="ARBA" id="ARBA00022531"/>
    </source>
</evidence>
<evidence type="ECO:0000256" key="12">
    <source>
        <dbReference type="SAM" id="MobiDB-lite"/>
    </source>
</evidence>
<keyword evidence="3 11" id="KW-0479">Metal-binding</keyword>
<feature type="binding site" evidence="11">
    <location>
        <position position="36"/>
    </location>
    <ligand>
        <name>[4Fe-4S] cluster</name>
        <dbReference type="ChEBI" id="CHEBI:49883"/>
        <note>ligand shared with heterodimeric partner</note>
    </ligand>
</feature>
<gene>
    <name evidence="11 15" type="primary">bchB</name>
    <name evidence="15" type="ORF">PQJ73_02750</name>
</gene>
<evidence type="ECO:0000313" key="15">
    <source>
        <dbReference type="EMBL" id="MDC7784592.1"/>
    </source>
</evidence>
<dbReference type="InterPro" id="IPR000510">
    <property type="entry name" value="Nase/OxRdtase_comp1"/>
</dbReference>
<dbReference type="EC" id="1.3.7.7" evidence="11"/>
<dbReference type="Gene3D" id="1.10.8.550">
    <property type="entry name" value="Proto-chlorophyllide reductase 57 kD subunit B"/>
    <property type="match status" value="1"/>
</dbReference>
<feature type="region of interest" description="Disordered" evidence="12">
    <location>
        <begin position="148"/>
        <end position="171"/>
    </location>
</feature>
<evidence type="ECO:0000259" key="13">
    <source>
        <dbReference type="Pfam" id="PF00148"/>
    </source>
</evidence>
<dbReference type="InterPro" id="IPR013580">
    <property type="entry name" value="LI-POR_suB-like_C"/>
</dbReference>
<dbReference type="Pfam" id="PF08369">
    <property type="entry name" value="PCP_red"/>
    <property type="match status" value="1"/>
</dbReference>
<dbReference type="InterPro" id="IPR050152">
    <property type="entry name" value="ChlB/BchB/BchZ"/>
</dbReference>
<evidence type="ECO:0000259" key="14">
    <source>
        <dbReference type="Pfam" id="PF08369"/>
    </source>
</evidence>
<evidence type="ECO:0000256" key="1">
    <source>
        <dbReference type="ARBA" id="ARBA00022485"/>
    </source>
</evidence>
<accession>A0ABT5J4N2</accession>